<sequence length="436" mass="46435">MSPLEPPSSIFHRNPVHKYPAASSGDGIYITAKDGSKTLDGSSGAAVSCLGHGHPAVIDAIVQQARQMAFAHTSFFTSGPAEELAALLVASGGEDAFKKCMFVSSGSEAVESALKVARQYHIANGKPNRVNIISRRHSYHGNTLGAMAAGWNPSRREPFAPMLSPVFHHVSPFFYSRDGRPDESADGYCQRMIDEFDEMFASLGPNTVAAVMVETASGATLGAVPATSQYLRRLRNLCHKHGALLILDEVMCGMGRLGRTHAWQAIGGSSPDIQTIGKGLGAGYQPISAVLVSPSVHNAIENAHGEHPFVTGHTYQGHSIGCAAALATQKYIEEQHLLQNVQRNGELLTKELASAVPGLKEVRGSGMFQAVEFQSTPDDPIAAKVAKACMKNGLAVYLCSPLVDAVLFAPPFIITECEIQLMVSIFVRSVTEVVVG</sequence>
<dbReference type="GO" id="GO:0005829">
    <property type="term" value="C:cytosol"/>
    <property type="evidence" value="ECO:0007669"/>
    <property type="project" value="TreeGrafter"/>
</dbReference>
<evidence type="ECO:0008006" key="7">
    <source>
        <dbReference type="Google" id="ProtNLM"/>
    </source>
</evidence>
<keyword evidence="6" id="KW-1185">Reference proteome</keyword>
<gene>
    <name evidence="5" type="ORF">LTR77_004013</name>
</gene>
<organism evidence="5 6">
    <name type="scientific">Saxophila tyrrhenica</name>
    <dbReference type="NCBI Taxonomy" id="1690608"/>
    <lineage>
        <taxon>Eukaryota</taxon>
        <taxon>Fungi</taxon>
        <taxon>Dikarya</taxon>
        <taxon>Ascomycota</taxon>
        <taxon>Pezizomycotina</taxon>
        <taxon>Dothideomycetes</taxon>
        <taxon>Dothideomycetidae</taxon>
        <taxon>Mycosphaerellales</taxon>
        <taxon>Extremaceae</taxon>
        <taxon>Saxophila</taxon>
    </lineage>
</organism>
<comment type="caution">
    <text evidence="5">The sequence shown here is derived from an EMBL/GenBank/DDBJ whole genome shotgun (WGS) entry which is preliminary data.</text>
</comment>
<dbReference type="EMBL" id="JAVRRT010000005">
    <property type="protein sequence ID" value="KAK5172374.1"/>
    <property type="molecule type" value="Genomic_DNA"/>
</dbReference>
<protein>
    <recommendedName>
        <fullName evidence="7">Aminotransferase</fullName>
    </recommendedName>
</protein>
<evidence type="ECO:0000256" key="2">
    <source>
        <dbReference type="ARBA" id="ARBA00008954"/>
    </source>
</evidence>
<evidence type="ECO:0000256" key="3">
    <source>
        <dbReference type="ARBA" id="ARBA00022898"/>
    </source>
</evidence>
<dbReference type="FunFam" id="3.40.640.10:FF:000004">
    <property type="entry name" value="Acetylornithine aminotransferase"/>
    <property type="match status" value="1"/>
</dbReference>
<dbReference type="GeneID" id="89925359"/>
<accession>A0AAV9PJJ6</accession>
<dbReference type="RefSeq" id="XP_064661218.1">
    <property type="nucleotide sequence ID" value="XM_064801267.1"/>
</dbReference>
<evidence type="ECO:0000313" key="6">
    <source>
        <dbReference type="Proteomes" id="UP001337655"/>
    </source>
</evidence>
<comment type="cofactor">
    <cofactor evidence="1">
        <name>pyridoxal 5'-phosphate</name>
        <dbReference type="ChEBI" id="CHEBI:597326"/>
    </cofactor>
</comment>
<dbReference type="PANTHER" id="PTHR43094:SF1">
    <property type="entry name" value="AMINOTRANSFERASE CLASS-III"/>
    <property type="match status" value="1"/>
</dbReference>
<dbReference type="InterPro" id="IPR015422">
    <property type="entry name" value="PyrdxlP-dep_Trfase_small"/>
</dbReference>
<reference evidence="5 6" key="1">
    <citation type="submission" date="2023-08" db="EMBL/GenBank/DDBJ databases">
        <title>Black Yeasts Isolated from many extreme environments.</title>
        <authorList>
            <person name="Coleine C."/>
            <person name="Stajich J.E."/>
            <person name="Selbmann L."/>
        </authorList>
    </citation>
    <scope>NUCLEOTIDE SEQUENCE [LARGE SCALE GENOMIC DNA]</scope>
    <source>
        <strain evidence="5 6">CCFEE 5935</strain>
    </source>
</reference>
<proteinExistence type="inferred from homology"/>
<dbReference type="Proteomes" id="UP001337655">
    <property type="component" value="Unassembled WGS sequence"/>
</dbReference>
<dbReference type="GO" id="GO:0030170">
    <property type="term" value="F:pyridoxal phosphate binding"/>
    <property type="evidence" value="ECO:0007669"/>
    <property type="project" value="InterPro"/>
</dbReference>
<comment type="similarity">
    <text evidence="2 4">Belongs to the class-III pyridoxal-phosphate-dependent aminotransferase family.</text>
</comment>
<dbReference type="InterPro" id="IPR015424">
    <property type="entry name" value="PyrdxlP-dep_Trfase"/>
</dbReference>
<dbReference type="PIRSF" id="PIRSF000521">
    <property type="entry name" value="Transaminase_4ab_Lys_Orn"/>
    <property type="match status" value="1"/>
</dbReference>
<dbReference type="GO" id="GO:0008483">
    <property type="term" value="F:transaminase activity"/>
    <property type="evidence" value="ECO:0007669"/>
    <property type="project" value="InterPro"/>
</dbReference>
<evidence type="ECO:0000313" key="5">
    <source>
        <dbReference type="EMBL" id="KAK5172374.1"/>
    </source>
</evidence>
<dbReference type="Pfam" id="PF00202">
    <property type="entry name" value="Aminotran_3"/>
    <property type="match status" value="1"/>
</dbReference>
<dbReference type="AlphaFoldDB" id="A0AAV9PJJ6"/>
<dbReference type="Gene3D" id="3.40.640.10">
    <property type="entry name" value="Type I PLP-dependent aspartate aminotransferase-like (Major domain)"/>
    <property type="match status" value="1"/>
</dbReference>
<dbReference type="InterPro" id="IPR005814">
    <property type="entry name" value="Aminotrans_3"/>
</dbReference>
<dbReference type="InterPro" id="IPR015421">
    <property type="entry name" value="PyrdxlP-dep_Trfase_major"/>
</dbReference>
<dbReference type="Gene3D" id="3.90.1150.10">
    <property type="entry name" value="Aspartate Aminotransferase, domain 1"/>
    <property type="match status" value="1"/>
</dbReference>
<dbReference type="PANTHER" id="PTHR43094">
    <property type="entry name" value="AMINOTRANSFERASE"/>
    <property type="match status" value="1"/>
</dbReference>
<evidence type="ECO:0000256" key="1">
    <source>
        <dbReference type="ARBA" id="ARBA00001933"/>
    </source>
</evidence>
<name>A0AAV9PJJ6_9PEZI</name>
<dbReference type="SUPFAM" id="SSF53383">
    <property type="entry name" value="PLP-dependent transferases"/>
    <property type="match status" value="1"/>
</dbReference>
<evidence type="ECO:0000256" key="4">
    <source>
        <dbReference type="RuleBase" id="RU003560"/>
    </source>
</evidence>
<keyword evidence="3 4" id="KW-0663">Pyridoxal phosphate</keyword>
<dbReference type="CDD" id="cd00610">
    <property type="entry name" value="OAT_like"/>
    <property type="match status" value="1"/>
</dbReference>